<dbReference type="PATRIC" id="fig|1300341.3.peg.3626"/>
<evidence type="ECO:0000256" key="1">
    <source>
        <dbReference type="ARBA" id="ARBA00001931"/>
    </source>
</evidence>
<dbReference type="GO" id="GO:0016020">
    <property type="term" value="C:membrane"/>
    <property type="evidence" value="ECO:0007669"/>
    <property type="project" value="InterPro"/>
</dbReference>
<dbReference type="GO" id="GO:0046872">
    <property type="term" value="F:metal ion binding"/>
    <property type="evidence" value="ECO:0007669"/>
    <property type="project" value="UniProtKB-KW"/>
</dbReference>
<keyword evidence="7 8" id="KW-0408">Iron</keyword>
<keyword evidence="6" id="KW-0560">Oxidoreductase</keyword>
<evidence type="ECO:0000313" key="10">
    <source>
        <dbReference type="EMBL" id="KPM30466.1"/>
    </source>
</evidence>
<comment type="caution">
    <text evidence="10">The sequence shown here is derived from an EMBL/GenBank/DDBJ whole genome shotgun (WGS) entry which is preliminary data.</text>
</comment>
<evidence type="ECO:0000256" key="2">
    <source>
        <dbReference type="ARBA" id="ARBA00008156"/>
    </source>
</evidence>
<dbReference type="PANTHER" id="PTHR32303">
    <property type="entry name" value="QUINOPROTEIN ALCOHOL DEHYDROGENASE (CYTOCHROME C)"/>
    <property type="match status" value="1"/>
</dbReference>
<gene>
    <name evidence="10" type="ORF">I595_3487</name>
</gene>
<dbReference type="GO" id="GO:0016614">
    <property type="term" value="F:oxidoreductase activity, acting on CH-OH group of donors"/>
    <property type="evidence" value="ECO:0007669"/>
    <property type="project" value="InterPro"/>
</dbReference>
<dbReference type="EMBL" id="LDJX01000009">
    <property type="protein sequence ID" value="KPM30466.1"/>
    <property type="molecule type" value="Genomic_DNA"/>
</dbReference>
<evidence type="ECO:0000256" key="5">
    <source>
        <dbReference type="ARBA" id="ARBA00022729"/>
    </source>
</evidence>
<evidence type="ECO:0000256" key="7">
    <source>
        <dbReference type="ARBA" id="ARBA00023004"/>
    </source>
</evidence>
<evidence type="ECO:0000256" key="6">
    <source>
        <dbReference type="ARBA" id="ARBA00023002"/>
    </source>
</evidence>
<dbReference type="InterPro" id="IPR017511">
    <property type="entry name" value="PQQ_mDH"/>
</dbReference>
<dbReference type="InterPro" id="IPR011047">
    <property type="entry name" value="Quinoprotein_ADH-like_sf"/>
</dbReference>
<dbReference type="Pfam" id="PF01011">
    <property type="entry name" value="PQQ"/>
    <property type="match status" value="2"/>
</dbReference>
<dbReference type="CDD" id="cd10280">
    <property type="entry name" value="PQQ_mGDH"/>
    <property type="match status" value="1"/>
</dbReference>
<dbReference type="PANTHER" id="PTHR32303:SF4">
    <property type="entry name" value="QUINOPROTEIN GLUCOSE DEHYDROGENASE"/>
    <property type="match status" value="1"/>
</dbReference>
<sequence length="690" mass="75371">MGCADTSSPNNKHHRSWEVYLGGPGRNHYSTLSEITPENLHRLRMVWSYSAPDIGQMQMNPIVVDTILYGVTSALRVVALHAATGKELWTFGDTLNAWHSTSRGVAYWEKGRDRRIFYTMGSELFALDAQTGKPILTFGMDGKIDMRAGLPPNAREKFLVSNTPGTIYKDLIIMPTRVSENLGAAPGDIMAFSVLTGKPVWTFKTIPEEEQKGSQTWGDTQVRQKGLIGAANSWAGMALDETTETLFVPTGSAAPDFDGSQRPGSNLYANCLLALDANKGTLKWHFQFTHHDLWDRDPPAPPNLLNVTRNGAQIAAVAQVTKQGYVFVFDRNTGESLFEIKETPVPNSTLEGQRAWPTQPIPTKPKPFARLAKDITVAAISPYAENPEDIAAIIETSNKNEYAPPGLDPVLLLPGYDGGAEWGGAAADPDDGILYVNSNEMPWILQMMQNTDLPEAKSLGEKLYQVNCTSCHQSNLKGMPQSGFPAINALPGYLTKAETMSIITNGKGMMPGFPELTAKETDALLQFLYREEATVHSIGAEANSDSTQRPKYKHTGYHKFLDSKALPAISPPWGTLHAIDLNTGDYRWSVTLGDTPSLRAKGHPPTGCENYGGPVVTQNGLLFIAGTKDGYFRIFNKHTGELLWDYQLPAASFATPAMYQVNGKQYIALACGGEKLGTKPGNQIVAFALE</sequence>
<dbReference type="SMART" id="SM00564">
    <property type="entry name" value="PQQ"/>
    <property type="match status" value="5"/>
</dbReference>
<evidence type="ECO:0000313" key="11">
    <source>
        <dbReference type="Proteomes" id="UP000050280"/>
    </source>
</evidence>
<dbReference type="Gene3D" id="2.140.10.10">
    <property type="entry name" value="Quinoprotein alcohol dehydrogenase-like superfamily"/>
    <property type="match status" value="2"/>
</dbReference>
<dbReference type="InterPro" id="IPR009056">
    <property type="entry name" value="Cyt_c-like_dom"/>
</dbReference>
<evidence type="ECO:0000256" key="3">
    <source>
        <dbReference type="ARBA" id="ARBA00022617"/>
    </source>
</evidence>
<dbReference type="SUPFAM" id="SSF50998">
    <property type="entry name" value="Quinoprotein alcohol dehydrogenase-like"/>
    <property type="match status" value="1"/>
</dbReference>
<accession>A0A0P7AVU2</accession>
<dbReference type="InterPro" id="IPR018391">
    <property type="entry name" value="PQQ_b-propeller_rpt"/>
</dbReference>
<dbReference type="AlphaFoldDB" id="A0A0P7AVU2"/>
<protein>
    <submittedName>
        <fullName evidence="10">Pyrroloquinoline quinone-dependent dehydrogenase</fullName>
    </submittedName>
</protein>
<dbReference type="Gene3D" id="1.10.760.10">
    <property type="entry name" value="Cytochrome c-like domain"/>
    <property type="match status" value="1"/>
</dbReference>
<evidence type="ECO:0000259" key="9">
    <source>
        <dbReference type="PROSITE" id="PS51007"/>
    </source>
</evidence>
<keyword evidence="5" id="KW-0732">Signal</keyword>
<dbReference type="STRING" id="1300341.I595_3487"/>
<reference evidence="10 11" key="1">
    <citation type="submission" date="2015-09" db="EMBL/GenBank/DDBJ databases">
        <title>Genome sequence of the marine flavobacterium Croceitalea dokdonensis DOKDO 023 that contains proton- and sodium-pumping rhodopsins.</title>
        <authorList>
            <person name="Kwon S.-K."/>
            <person name="Lee H.K."/>
            <person name="Kwak M.-J."/>
            <person name="Kim J.F."/>
        </authorList>
    </citation>
    <scope>NUCLEOTIDE SEQUENCE [LARGE SCALE GENOMIC DNA]</scope>
    <source>
        <strain evidence="10 11">DOKDO 023</strain>
    </source>
</reference>
<feature type="domain" description="Cytochrome c" evidence="9">
    <location>
        <begin position="455"/>
        <end position="532"/>
    </location>
</feature>
<keyword evidence="4 8" id="KW-0479">Metal-binding</keyword>
<dbReference type="GO" id="GO:0009055">
    <property type="term" value="F:electron transfer activity"/>
    <property type="evidence" value="ECO:0007669"/>
    <property type="project" value="InterPro"/>
</dbReference>
<dbReference type="InterPro" id="IPR036909">
    <property type="entry name" value="Cyt_c-like_dom_sf"/>
</dbReference>
<comment type="similarity">
    <text evidence="2">Belongs to the bacterial PQQ dehydrogenase family.</text>
</comment>
<proteinExistence type="inferred from homology"/>
<keyword evidence="11" id="KW-1185">Reference proteome</keyword>
<organism evidence="10 11">
    <name type="scientific">Croceitalea dokdonensis DOKDO 023</name>
    <dbReference type="NCBI Taxonomy" id="1300341"/>
    <lineage>
        <taxon>Bacteria</taxon>
        <taxon>Pseudomonadati</taxon>
        <taxon>Bacteroidota</taxon>
        <taxon>Flavobacteriia</taxon>
        <taxon>Flavobacteriales</taxon>
        <taxon>Flavobacteriaceae</taxon>
        <taxon>Croceitalea</taxon>
    </lineage>
</organism>
<dbReference type="GO" id="GO:0020037">
    <property type="term" value="F:heme binding"/>
    <property type="evidence" value="ECO:0007669"/>
    <property type="project" value="InterPro"/>
</dbReference>
<dbReference type="InterPro" id="IPR002372">
    <property type="entry name" value="PQQ_rpt_dom"/>
</dbReference>
<dbReference type="SUPFAM" id="SSF46626">
    <property type="entry name" value="Cytochrome c"/>
    <property type="match status" value="1"/>
</dbReference>
<keyword evidence="3 8" id="KW-0349">Heme</keyword>
<comment type="cofactor">
    <cofactor evidence="1">
        <name>pyrroloquinoline quinone</name>
        <dbReference type="ChEBI" id="CHEBI:58442"/>
    </cofactor>
</comment>
<evidence type="ECO:0000256" key="8">
    <source>
        <dbReference type="PROSITE-ProRule" id="PRU00433"/>
    </source>
</evidence>
<evidence type="ECO:0000256" key="4">
    <source>
        <dbReference type="ARBA" id="ARBA00022723"/>
    </source>
</evidence>
<dbReference type="Pfam" id="PF13442">
    <property type="entry name" value="Cytochrome_CBB3"/>
    <property type="match status" value="1"/>
</dbReference>
<dbReference type="Proteomes" id="UP000050280">
    <property type="component" value="Unassembled WGS sequence"/>
</dbReference>
<name>A0A0P7AVU2_9FLAO</name>
<dbReference type="PROSITE" id="PS51007">
    <property type="entry name" value="CYTC"/>
    <property type="match status" value="1"/>
</dbReference>
<dbReference type="GO" id="GO:0048038">
    <property type="term" value="F:quinone binding"/>
    <property type="evidence" value="ECO:0007669"/>
    <property type="project" value="InterPro"/>
</dbReference>